<evidence type="ECO:0000313" key="10">
    <source>
        <dbReference type="Proteomes" id="UP001055025"/>
    </source>
</evidence>
<dbReference type="SMART" id="SM01230">
    <property type="entry name" value="Gln-synt_C"/>
    <property type="match status" value="1"/>
</dbReference>
<keyword evidence="10" id="KW-1185">Reference proteome</keyword>
<dbReference type="PANTHER" id="PTHR43785:SF12">
    <property type="entry name" value="TYPE-1 GLUTAMINE SYNTHETASE 2"/>
    <property type="match status" value="1"/>
</dbReference>
<evidence type="ECO:0000259" key="7">
    <source>
        <dbReference type="PROSITE" id="PS51986"/>
    </source>
</evidence>
<dbReference type="RefSeq" id="WP_135978361.1">
    <property type="nucleotide sequence ID" value="NZ_BQKC01000001.1"/>
</dbReference>
<feature type="domain" description="GS beta-grasp" evidence="7">
    <location>
        <begin position="18"/>
        <end position="103"/>
    </location>
</feature>
<reference evidence="9" key="1">
    <citation type="journal article" date="2022" name="Int. J. Syst. Evol. Microbiol.">
        <title>Granulimonas faecalis gen. nov., sp. nov., and Leptogranulimonas caecicola gen. nov., sp. nov., novel lactate-producing Atopobiaceae bacteria isolated from mouse intestines, and an emended description of the family Atopobiaceae.</title>
        <authorList>
            <person name="Morinaga K."/>
            <person name="Kusada H."/>
            <person name="Sakamoto S."/>
            <person name="Murakami T."/>
            <person name="Toyoda A."/>
            <person name="Mori H."/>
            <person name="Meng X.Y."/>
            <person name="Takashino M."/>
            <person name="Murotomi K."/>
            <person name="Tamaki H."/>
        </authorList>
    </citation>
    <scope>NUCLEOTIDE SEQUENCE</scope>
    <source>
        <strain evidence="9">OPF53</strain>
    </source>
</reference>
<accession>A0AAV5B5J3</accession>
<comment type="caution">
    <text evidence="9">The sequence shown here is derived from an EMBL/GenBank/DDBJ whole genome shotgun (WGS) entry which is preliminary data.</text>
</comment>
<protein>
    <submittedName>
        <fullName evidence="9">Glutamine synthetase</fullName>
    </submittedName>
</protein>
<evidence type="ECO:0000259" key="8">
    <source>
        <dbReference type="PROSITE" id="PS51987"/>
    </source>
</evidence>
<dbReference type="GO" id="GO:0004356">
    <property type="term" value="F:glutamine synthetase activity"/>
    <property type="evidence" value="ECO:0007669"/>
    <property type="project" value="InterPro"/>
</dbReference>
<evidence type="ECO:0000256" key="5">
    <source>
        <dbReference type="PROSITE-ProRule" id="PRU01330"/>
    </source>
</evidence>
<dbReference type="InterPro" id="IPR008147">
    <property type="entry name" value="Gln_synt_N"/>
</dbReference>
<gene>
    <name evidence="9" type="primary">glnA</name>
    <name evidence="9" type="ORF">ATOP_14410</name>
</gene>
<evidence type="ECO:0000256" key="6">
    <source>
        <dbReference type="RuleBase" id="RU000384"/>
    </source>
</evidence>
<evidence type="ECO:0000256" key="2">
    <source>
        <dbReference type="ARBA" id="ARBA00022598"/>
    </source>
</evidence>
<keyword evidence="2" id="KW-0436">Ligase</keyword>
<dbReference type="EMBL" id="BQKC01000001">
    <property type="protein sequence ID" value="GJM55786.1"/>
    <property type="molecule type" value="Genomic_DNA"/>
</dbReference>
<name>A0AAV5B5J3_9ACTN</name>
<evidence type="ECO:0000256" key="3">
    <source>
        <dbReference type="ARBA" id="ARBA00022741"/>
    </source>
</evidence>
<dbReference type="Pfam" id="PF03951">
    <property type="entry name" value="Gln-synt_N"/>
    <property type="match status" value="1"/>
</dbReference>
<dbReference type="GO" id="GO:0005524">
    <property type="term" value="F:ATP binding"/>
    <property type="evidence" value="ECO:0007669"/>
    <property type="project" value="UniProtKB-KW"/>
</dbReference>
<proteinExistence type="inferred from homology"/>
<keyword evidence="3" id="KW-0547">Nucleotide-binding</keyword>
<evidence type="ECO:0000256" key="1">
    <source>
        <dbReference type="ARBA" id="ARBA00009897"/>
    </source>
</evidence>
<dbReference type="PANTHER" id="PTHR43785">
    <property type="entry name" value="GAMMA-GLUTAMYLPUTRESCINE SYNTHETASE"/>
    <property type="match status" value="1"/>
</dbReference>
<keyword evidence="4" id="KW-0067">ATP-binding</keyword>
<dbReference type="InterPro" id="IPR014746">
    <property type="entry name" value="Gln_synth/guanido_kin_cat_dom"/>
</dbReference>
<evidence type="ECO:0000313" key="9">
    <source>
        <dbReference type="EMBL" id="GJM55786.1"/>
    </source>
</evidence>
<evidence type="ECO:0000256" key="4">
    <source>
        <dbReference type="ARBA" id="ARBA00022840"/>
    </source>
</evidence>
<sequence>MSNSSKDIDYVLRTVEERDVRFVRLWFTDVLGNLKSFAISPEDLEEAFEEGIGFDGSSVNGFSSVVESDMLAFPDASTFQFLPWRPAANAVTRIFCDICTPDRQPFEGDPRHCLMRVFRLASDRGFVPNVGPELEYFYSESSKSPVPLDDAGYFDLAPTNSSRNLRRDTVLSLERLSIPVEYSFHAMGPSQQGISLRYAEAVSAADNIMTTRFAVKQIAQNNGFYASFMPKPIPGRPGSGMFLQESLFDGEGENVFWGAEGGHHLSDVACHYIAGLVRYAPEYMLLTNPTVNSYKRLVPDGEAPTFATWGRRNRNALVRIPMHKPGKHQSTRVELRVPDPSANPYHAIAATVMAGLKGIEEGLPLPPEYTSDLGTSELELESAGFERLPRDLGEAIEAFRSSELMREVLGDHTFEFLVEEKSREWLSYNSTVTDWEVRSYYGGY</sequence>
<dbReference type="SUPFAM" id="SSF54368">
    <property type="entry name" value="Glutamine synthetase, N-terminal domain"/>
    <property type="match status" value="1"/>
</dbReference>
<dbReference type="InterPro" id="IPR036651">
    <property type="entry name" value="Gln_synt_N_sf"/>
</dbReference>
<dbReference type="Gene3D" id="3.10.20.70">
    <property type="entry name" value="Glutamine synthetase, N-terminal domain"/>
    <property type="match status" value="1"/>
</dbReference>
<dbReference type="GO" id="GO:0006542">
    <property type="term" value="P:glutamine biosynthetic process"/>
    <property type="evidence" value="ECO:0007669"/>
    <property type="project" value="InterPro"/>
</dbReference>
<dbReference type="AlphaFoldDB" id="A0AAV5B5J3"/>
<dbReference type="PROSITE" id="PS51986">
    <property type="entry name" value="GS_BETA_GRASP"/>
    <property type="match status" value="1"/>
</dbReference>
<dbReference type="InterPro" id="IPR008146">
    <property type="entry name" value="Gln_synth_cat_dom"/>
</dbReference>
<comment type="similarity">
    <text evidence="1 5 6">Belongs to the glutamine synthetase family.</text>
</comment>
<dbReference type="SUPFAM" id="SSF55931">
    <property type="entry name" value="Glutamine synthetase/guanido kinase"/>
    <property type="match status" value="1"/>
</dbReference>
<dbReference type="Pfam" id="PF00120">
    <property type="entry name" value="Gln-synt_C"/>
    <property type="match status" value="1"/>
</dbReference>
<feature type="domain" description="GS catalytic" evidence="8">
    <location>
        <begin position="110"/>
        <end position="444"/>
    </location>
</feature>
<dbReference type="Gene3D" id="3.30.590.10">
    <property type="entry name" value="Glutamine synthetase/guanido kinase, catalytic domain"/>
    <property type="match status" value="1"/>
</dbReference>
<dbReference type="Proteomes" id="UP001055025">
    <property type="component" value="Unassembled WGS sequence"/>
</dbReference>
<dbReference type="PROSITE" id="PS51987">
    <property type="entry name" value="GS_CATALYTIC"/>
    <property type="match status" value="1"/>
</dbReference>
<organism evidence="9 10">
    <name type="scientific">Granulimonas faecalis</name>
    <dbReference type="NCBI Taxonomy" id="2894155"/>
    <lineage>
        <taxon>Bacteria</taxon>
        <taxon>Bacillati</taxon>
        <taxon>Actinomycetota</taxon>
        <taxon>Coriobacteriia</taxon>
        <taxon>Coriobacteriales</taxon>
        <taxon>Kribbibacteriaceae</taxon>
        <taxon>Granulimonas</taxon>
    </lineage>
</organism>